<comment type="caution">
    <text evidence="4">The sequence shown here is derived from an EMBL/GenBank/DDBJ whole genome shotgun (WGS) entry which is preliminary data.</text>
</comment>
<evidence type="ECO:0000313" key="5">
    <source>
        <dbReference type="Proteomes" id="UP001223420"/>
    </source>
</evidence>
<dbReference type="GO" id="GO:0003917">
    <property type="term" value="F:DNA topoisomerase type I (single strand cut, ATP-independent) activity"/>
    <property type="evidence" value="ECO:0007669"/>
    <property type="project" value="UniProtKB-EC"/>
</dbReference>
<evidence type="ECO:0000259" key="2">
    <source>
        <dbReference type="Pfam" id="PF01028"/>
    </source>
</evidence>
<dbReference type="SUPFAM" id="SSF56349">
    <property type="entry name" value="DNA breaking-rejoining enzymes"/>
    <property type="match status" value="1"/>
</dbReference>
<dbReference type="Gene3D" id="3.90.15.10">
    <property type="entry name" value="Topoisomerase I, Chain A, domain 3"/>
    <property type="match status" value="1"/>
</dbReference>
<dbReference type="AlphaFoldDB" id="A0AAJ1WYI3"/>
<dbReference type="InterPro" id="IPR011010">
    <property type="entry name" value="DNA_brk_join_enz"/>
</dbReference>
<dbReference type="Pfam" id="PF21338">
    <property type="entry name" value="Top1B_N_bact"/>
    <property type="match status" value="1"/>
</dbReference>
<organism evidence="4 5">
    <name type="scientific">Methylobacterium brachiatum</name>
    <dbReference type="NCBI Taxonomy" id="269660"/>
    <lineage>
        <taxon>Bacteria</taxon>
        <taxon>Pseudomonadati</taxon>
        <taxon>Pseudomonadota</taxon>
        <taxon>Alphaproteobacteria</taxon>
        <taxon>Hyphomicrobiales</taxon>
        <taxon>Methylobacteriaceae</taxon>
        <taxon>Methylobacterium</taxon>
    </lineage>
</organism>
<dbReference type="EC" id="5.6.2.1" evidence="4"/>
<reference evidence="4" key="1">
    <citation type="submission" date="2023-07" db="EMBL/GenBank/DDBJ databases">
        <title>Genomic Encyclopedia of Type Strains, Phase IV (KMG-IV): sequencing the most valuable type-strain genomes for metagenomic binning, comparative biology and taxonomic classification.</title>
        <authorList>
            <person name="Goeker M."/>
        </authorList>
    </citation>
    <scope>NUCLEOTIDE SEQUENCE</scope>
    <source>
        <strain evidence="4">DSM 19569</strain>
    </source>
</reference>
<dbReference type="InterPro" id="IPR013500">
    <property type="entry name" value="TopoI_cat_euk"/>
</dbReference>
<dbReference type="Pfam" id="PF01028">
    <property type="entry name" value="Topoisom_I"/>
    <property type="match status" value="1"/>
</dbReference>
<dbReference type="EMBL" id="JAUSWL010000011">
    <property type="protein sequence ID" value="MDQ0545935.1"/>
    <property type="molecule type" value="Genomic_DNA"/>
</dbReference>
<name>A0AAJ1WYI3_9HYPH</name>
<dbReference type="PROSITE" id="PS52038">
    <property type="entry name" value="TOPO_IB_2"/>
    <property type="match status" value="1"/>
</dbReference>
<dbReference type="InterPro" id="IPR035447">
    <property type="entry name" value="DNA_topo_I_N_sf"/>
</dbReference>
<feature type="compositionally biased region" description="Low complexity" evidence="1">
    <location>
        <begin position="382"/>
        <end position="421"/>
    </location>
</feature>
<evidence type="ECO:0000313" key="4">
    <source>
        <dbReference type="EMBL" id="MDQ0545935.1"/>
    </source>
</evidence>
<dbReference type="InterPro" id="IPR049331">
    <property type="entry name" value="Top1B_N_bact"/>
</dbReference>
<dbReference type="Gene3D" id="1.10.132.120">
    <property type="match status" value="1"/>
</dbReference>
<proteinExistence type="predicted"/>
<dbReference type="InterPro" id="IPR014711">
    <property type="entry name" value="TopoI_cat_a-hlx-sub_euk"/>
</dbReference>
<protein>
    <submittedName>
        <fullName evidence="4">DNA topoisomerase-1</fullName>
        <ecNumber evidence="4">5.6.2.1</ecNumber>
    </submittedName>
</protein>
<feature type="domain" description="DNA topoisomerase I catalytic core eukaryotic-type" evidence="2">
    <location>
        <begin position="100"/>
        <end position="311"/>
    </location>
</feature>
<gene>
    <name evidence="4" type="ORF">QO001_004883</name>
</gene>
<dbReference type="SUPFAM" id="SSF55869">
    <property type="entry name" value="DNA topoisomerase I domain"/>
    <property type="match status" value="1"/>
</dbReference>
<feature type="region of interest" description="Disordered" evidence="1">
    <location>
        <begin position="366"/>
        <end position="421"/>
    </location>
</feature>
<evidence type="ECO:0000256" key="1">
    <source>
        <dbReference type="SAM" id="MobiDB-lite"/>
    </source>
</evidence>
<feature type="domain" description="DNA topoisomerase IB N-terminal" evidence="3">
    <location>
        <begin position="40"/>
        <end position="88"/>
    </location>
</feature>
<evidence type="ECO:0000259" key="3">
    <source>
        <dbReference type="Pfam" id="PF21338"/>
    </source>
</evidence>
<dbReference type="GO" id="GO:0006265">
    <property type="term" value="P:DNA topological change"/>
    <property type="evidence" value="ECO:0007669"/>
    <property type="project" value="InterPro"/>
</dbReference>
<accession>A0AAJ1WYI3</accession>
<dbReference type="Gene3D" id="3.30.66.10">
    <property type="entry name" value="DNA topoisomerase I domain"/>
    <property type="match status" value="1"/>
</dbReference>
<dbReference type="GO" id="GO:0003677">
    <property type="term" value="F:DNA binding"/>
    <property type="evidence" value="ECO:0007669"/>
    <property type="project" value="InterPro"/>
</dbReference>
<sequence length="421" mass="45967">MAEVETDQNGGSLRAAAEEAGLVYVDDRRPGLTRKRSGTGFRYLDTKGAPVRDKRILARIRALAIPPAYTDVWICARSSGHIQATGRDAKGRKQYRYHPDFRQAREANKFSRIMAFADALPGIRQRVDADMRRPGLCREKVLATVVHLLETTLIRVGNDDYARTNKSYGLTTLRDPHVRIAGAELSFRFKGKSGKTWDVSLKDRRVARIVKACQDLPGQELFQYIDADGVQRDVTSSDVNAYLREITGEDFTAKDFRTWAGTVLAALALREFESFDSEAGAKRNVRAAIESVAGRLGNTPTICRKCYIHPQILDCYLEGDLLLQVKDAVETELSQDLGKLRSEEAAVLGLLQARLAASQDEALAGKRVKPASTSARKRSKPGGTASRAKAAAKTAIKSASSGKTRSSGAARTRAGAQAGVA</sequence>
<keyword evidence="4" id="KW-0413">Isomerase</keyword>
<dbReference type="RefSeq" id="WP_230367439.1">
    <property type="nucleotide sequence ID" value="NZ_JAJALK010000012.1"/>
</dbReference>
<dbReference type="Proteomes" id="UP001223420">
    <property type="component" value="Unassembled WGS sequence"/>
</dbReference>